<proteinExistence type="predicted"/>
<evidence type="ECO:0000313" key="2">
    <source>
        <dbReference type="Proteomes" id="UP000837675"/>
    </source>
</evidence>
<dbReference type="Proteomes" id="UP000837675">
    <property type="component" value="Unassembled WGS sequence"/>
</dbReference>
<reference evidence="1" key="1">
    <citation type="submission" date="2021-06" db="EMBL/GenBank/DDBJ databases">
        <authorList>
            <person name="Nardi T."/>
            <person name="Nardi T."/>
        </authorList>
    </citation>
    <scope>NUCLEOTIDE SEQUENCE</scope>
</reference>
<accession>A0A8S4C485</accession>
<name>A0A8S4C485_9ACAR</name>
<keyword evidence="2" id="KW-1185">Reference proteome</keyword>
<comment type="caution">
    <text evidence="1">The sequence shown here is derived from an EMBL/GenBank/DDBJ whole genome shotgun (WGS) entry which is preliminary data.</text>
</comment>
<gene>
    <name evidence="1" type="ORF">MHYMCMPASI_00941</name>
</gene>
<sequence>MELQVPPLYCDVLLYRCPFFLFKLDKSNIALNMDNLLKTVLTYFVNDILK</sequence>
<protein>
    <submittedName>
        <fullName evidence="1">Uncharacterized protein</fullName>
    </submittedName>
</protein>
<evidence type="ECO:0000313" key="1">
    <source>
        <dbReference type="EMBL" id="CAG7597480.1"/>
    </source>
</evidence>
<organism evidence="1 2">
    <name type="scientific">Hyalomma marginatum</name>
    <dbReference type="NCBI Taxonomy" id="34627"/>
    <lineage>
        <taxon>Eukaryota</taxon>
        <taxon>Metazoa</taxon>
        <taxon>Ecdysozoa</taxon>
        <taxon>Arthropoda</taxon>
        <taxon>Chelicerata</taxon>
        <taxon>Arachnida</taxon>
        <taxon>Acari</taxon>
        <taxon>Parasitiformes</taxon>
        <taxon>Ixodida</taxon>
        <taxon>Ixodoidea</taxon>
        <taxon>Ixodidae</taxon>
        <taxon>Hyalomminae</taxon>
        <taxon>Hyalomma</taxon>
    </lineage>
</organism>
<dbReference type="EMBL" id="CAJVAF010000324">
    <property type="protein sequence ID" value="CAG7597480.1"/>
    <property type="molecule type" value="Genomic_DNA"/>
</dbReference>
<dbReference type="AlphaFoldDB" id="A0A8S4C485"/>